<protein>
    <submittedName>
        <fullName evidence="1">Uncharacterized protein</fullName>
    </submittedName>
</protein>
<proteinExistence type="predicted"/>
<evidence type="ECO:0000313" key="2">
    <source>
        <dbReference type="Proteomes" id="UP000048926"/>
    </source>
</evidence>
<evidence type="ECO:0000313" key="1">
    <source>
        <dbReference type="EMBL" id="CTQ42314.1"/>
    </source>
</evidence>
<sequence length="61" mass="6518">MAHTEVQAMSGIREMMRDPSLVLALVTGSALTGFLLVAHACCLGITEQHFLPLVQICSFTG</sequence>
<keyword evidence="2" id="KW-1185">Reference proteome</keyword>
<dbReference type="AlphaFoldDB" id="A0A0M6XWT7"/>
<dbReference type="OrthoDB" id="7679361at2"/>
<dbReference type="Proteomes" id="UP000048926">
    <property type="component" value="Unassembled WGS sequence"/>
</dbReference>
<dbReference type="RefSeq" id="WP_055654315.1">
    <property type="nucleotide sequence ID" value="NZ_CXST01000001.1"/>
</dbReference>
<organism evidence="1 2">
    <name type="scientific">Roseibium aggregatum</name>
    <dbReference type="NCBI Taxonomy" id="187304"/>
    <lineage>
        <taxon>Bacteria</taxon>
        <taxon>Pseudomonadati</taxon>
        <taxon>Pseudomonadota</taxon>
        <taxon>Alphaproteobacteria</taxon>
        <taxon>Hyphomicrobiales</taxon>
        <taxon>Stappiaceae</taxon>
        <taxon>Roseibium</taxon>
    </lineage>
</organism>
<gene>
    <name evidence="1" type="ORF">LAL4801_00740</name>
</gene>
<accession>A0A0M6XWT7</accession>
<reference evidence="2" key="1">
    <citation type="submission" date="2015-07" db="EMBL/GenBank/DDBJ databases">
        <authorList>
            <person name="Rodrigo-Torres Lidia"/>
            <person name="Arahal R.David."/>
        </authorList>
    </citation>
    <scope>NUCLEOTIDE SEQUENCE [LARGE SCALE GENOMIC DNA]</scope>
    <source>
        <strain evidence="2">CECT 4801</strain>
    </source>
</reference>
<dbReference type="EMBL" id="CXST01000001">
    <property type="protein sequence ID" value="CTQ42314.1"/>
    <property type="molecule type" value="Genomic_DNA"/>
</dbReference>
<dbReference type="STRING" id="187304.B0E33_26450"/>
<name>A0A0M6XWT7_9HYPH</name>